<reference evidence="3" key="1">
    <citation type="submission" date="2018-02" db="EMBL/GenBank/DDBJ databases">
        <authorList>
            <person name="Hausmann B."/>
        </authorList>
    </citation>
    <scope>NUCLEOTIDE SEQUENCE [LARGE SCALE GENOMIC DNA]</scope>
    <source>
        <strain evidence="3">Peat soil MAG SbF1</strain>
    </source>
</reference>
<evidence type="ECO:0000313" key="3">
    <source>
        <dbReference type="Proteomes" id="UP000238916"/>
    </source>
</evidence>
<accession>A0A2U3LGV3</accession>
<proteinExistence type="predicted"/>
<sequence length="59" mass="6766">MTGELRNRERFGAAYDKDLLAGLRKLSKDTRIPASKLIDEALEDLLKKYGVEVKRESQE</sequence>
<dbReference type="EMBL" id="OMOF01000445">
    <property type="protein sequence ID" value="SPF51187.1"/>
    <property type="molecule type" value="Genomic_DNA"/>
</dbReference>
<dbReference type="InterPro" id="IPR038733">
    <property type="entry name" value="Predicted_DNA_bind_prot_RHH"/>
</dbReference>
<evidence type="ECO:0000313" key="2">
    <source>
        <dbReference type="EMBL" id="SPF51187.1"/>
    </source>
</evidence>
<name>A0A2U3LGV3_9FIRM</name>
<dbReference type="Pfam" id="PF12651">
    <property type="entry name" value="RHH_3"/>
    <property type="match status" value="1"/>
</dbReference>
<dbReference type="AlphaFoldDB" id="A0A2U3LGV3"/>
<protein>
    <recommendedName>
        <fullName evidence="1">Predicted DNA-binding protein ribbon-helix-helix domain-containing protein</fullName>
    </recommendedName>
</protein>
<feature type="domain" description="Predicted DNA-binding protein ribbon-helix-helix" evidence="1">
    <location>
        <begin position="7"/>
        <end position="49"/>
    </location>
</feature>
<evidence type="ECO:0000259" key="1">
    <source>
        <dbReference type="Pfam" id="PF12651"/>
    </source>
</evidence>
<gene>
    <name evidence="2" type="ORF">SBF1_50071</name>
</gene>
<dbReference type="OrthoDB" id="1931783at2"/>
<dbReference type="Proteomes" id="UP000238916">
    <property type="component" value="Unassembled WGS sequence"/>
</dbReference>
<organism evidence="2 3">
    <name type="scientific">Candidatus Desulfosporosinus infrequens</name>
    <dbReference type="NCBI Taxonomy" id="2043169"/>
    <lineage>
        <taxon>Bacteria</taxon>
        <taxon>Bacillati</taxon>
        <taxon>Bacillota</taxon>
        <taxon>Clostridia</taxon>
        <taxon>Eubacteriales</taxon>
        <taxon>Desulfitobacteriaceae</taxon>
        <taxon>Desulfosporosinus</taxon>
    </lineage>
</organism>